<dbReference type="AlphaFoldDB" id="A0AAV7LMM0"/>
<dbReference type="EMBL" id="JANPWB010000015">
    <property type="protein sequence ID" value="KAJ1092851.1"/>
    <property type="molecule type" value="Genomic_DNA"/>
</dbReference>
<name>A0AAV7LMM0_PLEWA</name>
<dbReference type="Proteomes" id="UP001066276">
    <property type="component" value="Chromosome 11"/>
</dbReference>
<accession>A0AAV7LMM0</accession>
<reference evidence="1" key="1">
    <citation type="journal article" date="2022" name="bioRxiv">
        <title>Sequencing and chromosome-scale assembly of the giantPleurodeles waltlgenome.</title>
        <authorList>
            <person name="Brown T."/>
            <person name="Elewa A."/>
            <person name="Iarovenko S."/>
            <person name="Subramanian E."/>
            <person name="Araus A.J."/>
            <person name="Petzold A."/>
            <person name="Susuki M."/>
            <person name="Suzuki K.-i.T."/>
            <person name="Hayashi T."/>
            <person name="Toyoda A."/>
            <person name="Oliveira C."/>
            <person name="Osipova E."/>
            <person name="Leigh N.D."/>
            <person name="Simon A."/>
            <person name="Yun M.H."/>
        </authorList>
    </citation>
    <scope>NUCLEOTIDE SEQUENCE</scope>
    <source>
        <strain evidence="1">20211129_DDA</strain>
        <tissue evidence="1">Liver</tissue>
    </source>
</reference>
<sequence>MTRHRRGGVSGVQLTHATPTLEGVALCTPRQIGLRSTTRGRVGVLRTRSGASAAHIGPRYLGVVRPMIWGRVLSSLGPASAREGGD</sequence>
<protein>
    <submittedName>
        <fullName evidence="1">Uncharacterized protein</fullName>
    </submittedName>
</protein>
<organism evidence="1 2">
    <name type="scientific">Pleurodeles waltl</name>
    <name type="common">Iberian ribbed newt</name>
    <dbReference type="NCBI Taxonomy" id="8319"/>
    <lineage>
        <taxon>Eukaryota</taxon>
        <taxon>Metazoa</taxon>
        <taxon>Chordata</taxon>
        <taxon>Craniata</taxon>
        <taxon>Vertebrata</taxon>
        <taxon>Euteleostomi</taxon>
        <taxon>Amphibia</taxon>
        <taxon>Batrachia</taxon>
        <taxon>Caudata</taxon>
        <taxon>Salamandroidea</taxon>
        <taxon>Salamandridae</taxon>
        <taxon>Pleurodelinae</taxon>
        <taxon>Pleurodeles</taxon>
    </lineage>
</organism>
<comment type="caution">
    <text evidence="1">The sequence shown here is derived from an EMBL/GenBank/DDBJ whole genome shotgun (WGS) entry which is preliminary data.</text>
</comment>
<evidence type="ECO:0000313" key="2">
    <source>
        <dbReference type="Proteomes" id="UP001066276"/>
    </source>
</evidence>
<evidence type="ECO:0000313" key="1">
    <source>
        <dbReference type="EMBL" id="KAJ1092851.1"/>
    </source>
</evidence>
<keyword evidence="2" id="KW-1185">Reference proteome</keyword>
<proteinExistence type="predicted"/>
<gene>
    <name evidence="1" type="ORF">NDU88_005961</name>
</gene>